<dbReference type="GO" id="GO:0004479">
    <property type="term" value="F:methionyl-tRNA formyltransferase activity"/>
    <property type="evidence" value="ECO:0007669"/>
    <property type="project" value="UniProtKB-UniRule"/>
</dbReference>
<evidence type="ECO:0000256" key="5">
    <source>
        <dbReference type="HAMAP-Rule" id="MF_00182"/>
    </source>
</evidence>
<evidence type="ECO:0000256" key="4">
    <source>
        <dbReference type="ARBA" id="ARBA00022917"/>
    </source>
</evidence>
<organism evidence="8 9">
    <name type="scientific">Candidatus Liptonbacteria bacterium RIFCSPLOWO2_01_FULL_45_15</name>
    <dbReference type="NCBI Taxonomy" id="1798649"/>
    <lineage>
        <taxon>Bacteria</taxon>
        <taxon>Candidatus Liptoniibacteriota</taxon>
    </lineage>
</organism>
<evidence type="ECO:0000313" key="8">
    <source>
        <dbReference type="EMBL" id="OGY99032.1"/>
    </source>
</evidence>
<dbReference type="EC" id="2.1.2.9" evidence="2 5"/>
<reference evidence="8 9" key="1">
    <citation type="journal article" date="2016" name="Nat. Commun.">
        <title>Thousands of microbial genomes shed light on interconnected biogeochemical processes in an aquifer system.</title>
        <authorList>
            <person name="Anantharaman K."/>
            <person name="Brown C.T."/>
            <person name="Hug L.A."/>
            <person name="Sharon I."/>
            <person name="Castelle C.J."/>
            <person name="Probst A.J."/>
            <person name="Thomas B.C."/>
            <person name="Singh A."/>
            <person name="Wilkins M.J."/>
            <person name="Karaoz U."/>
            <person name="Brodie E.L."/>
            <person name="Williams K.H."/>
            <person name="Hubbard S.S."/>
            <person name="Banfield J.F."/>
        </authorList>
    </citation>
    <scope>NUCLEOTIDE SEQUENCE [LARGE SCALE GENOMIC DNA]</scope>
</reference>
<evidence type="ECO:0000313" key="9">
    <source>
        <dbReference type="Proteomes" id="UP000176287"/>
    </source>
</evidence>
<evidence type="ECO:0000259" key="7">
    <source>
        <dbReference type="Pfam" id="PF02911"/>
    </source>
</evidence>
<gene>
    <name evidence="5" type="primary">fmt</name>
    <name evidence="8" type="ORF">A3B13_03475</name>
</gene>
<evidence type="ECO:0000256" key="2">
    <source>
        <dbReference type="ARBA" id="ARBA00012261"/>
    </source>
</evidence>
<proteinExistence type="inferred from homology"/>
<dbReference type="HAMAP" id="MF_00182">
    <property type="entry name" value="Formyl_trans"/>
    <property type="match status" value="1"/>
</dbReference>
<feature type="domain" description="Formyl transferase N-terminal" evidence="6">
    <location>
        <begin position="17"/>
        <end position="190"/>
    </location>
</feature>
<dbReference type="NCBIfam" id="TIGR00460">
    <property type="entry name" value="fmt"/>
    <property type="match status" value="1"/>
</dbReference>
<sequence>MTKNSPPKADPPLAEKFIFFGTPEFASIVLEKLVAAGFIPEAVVCNPDRPAGRHHIITPPKIKKYILENDLPIEILQPENPNDIRPKLLEINPDLFIVAAYGKILPGEIIDIPRLGTVGVHSSLLPKYRGTSPIHGAILAGEKETGATLFMMDEKMDHGPILAQYKVPITGNDTHESLFSKIWGGGGKMLAEILPDIFAGKIKPNVQNEADATYTKKFTSVDGFVEEQELEAALGGDSEKAAAIDRKIRAFGVEPGVWTLKNGKRVKLLEAELQNGKLVLKTIQTEGQKPVRL</sequence>
<comment type="similarity">
    <text evidence="1 5">Belongs to the Fmt family.</text>
</comment>
<dbReference type="InterPro" id="IPR011034">
    <property type="entry name" value="Formyl_transferase-like_C_sf"/>
</dbReference>
<dbReference type="InterPro" id="IPR036477">
    <property type="entry name" value="Formyl_transf_N_sf"/>
</dbReference>
<dbReference type="SUPFAM" id="SSF53328">
    <property type="entry name" value="Formyltransferase"/>
    <property type="match status" value="1"/>
</dbReference>
<feature type="domain" description="Formyl transferase C-terminal" evidence="7">
    <location>
        <begin position="239"/>
        <end position="276"/>
    </location>
</feature>
<dbReference type="InterPro" id="IPR002376">
    <property type="entry name" value="Formyl_transf_N"/>
</dbReference>
<dbReference type="SUPFAM" id="SSF50486">
    <property type="entry name" value="FMT C-terminal domain-like"/>
    <property type="match status" value="1"/>
</dbReference>
<evidence type="ECO:0000256" key="1">
    <source>
        <dbReference type="ARBA" id="ARBA00010699"/>
    </source>
</evidence>
<comment type="function">
    <text evidence="5">Attaches a formyl group to the free amino group of methionyl-tRNA(fMet). The formyl group appears to play a dual role in the initiator identity of N-formylmethionyl-tRNA by promoting its recognition by IF2 and preventing the misappropriation of this tRNA by the elongation apparatus.</text>
</comment>
<dbReference type="Pfam" id="PF00551">
    <property type="entry name" value="Formyl_trans_N"/>
    <property type="match status" value="1"/>
</dbReference>
<protein>
    <recommendedName>
        <fullName evidence="2 5">Methionyl-tRNA formyltransferase</fullName>
        <ecNumber evidence="2 5">2.1.2.9</ecNumber>
    </recommendedName>
</protein>
<evidence type="ECO:0000259" key="6">
    <source>
        <dbReference type="Pfam" id="PF00551"/>
    </source>
</evidence>
<comment type="caution">
    <text evidence="8">The sequence shown here is derived from an EMBL/GenBank/DDBJ whole genome shotgun (WGS) entry which is preliminary data.</text>
</comment>
<dbReference type="PANTHER" id="PTHR11138:SF5">
    <property type="entry name" value="METHIONYL-TRNA FORMYLTRANSFERASE, MITOCHONDRIAL"/>
    <property type="match status" value="1"/>
</dbReference>
<evidence type="ECO:0000256" key="3">
    <source>
        <dbReference type="ARBA" id="ARBA00022679"/>
    </source>
</evidence>
<dbReference type="InterPro" id="IPR005794">
    <property type="entry name" value="Fmt"/>
</dbReference>
<feature type="binding site" evidence="5">
    <location>
        <begin position="123"/>
        <end position="126"/>
    </location>
    <ligand>
        <name>(6S)-5,6,7,8-tetrahydrofolate</name>
        <dbReference type="ChEBI" id="CHEBI:57453"/>
    </ligand>
</feature>
<dbReference type="AlphaFoldDB" id="A0A1G2CCB9"/>
<accession>A0A1G2CCB9</accession>
<name>A0A1G2CCB9_9BACT</name>
<comment type="catalytic activity">
    <reaction evidence="5">
        <text>L-methionyl-tRNA(fMet) + (6R)-10-formyltetrahydrofolate = N-formyl-L-methionyl-tRNA(fMet) + (6S)-5,6,7,8-tetrahydrofolate + H(+)</text>
        <dbReference type="Rhea" id="RHEA:24380"/>
        <dbReference type="Rhea" id="RHEA-COMP:9952"/>
        <dbReference type="Rhea" id="RHEA-COMP:9953"/>
        <dbReference type="ChEBI" id="CHEBI:15378"/>
        <dbReference type="ChEBI" id="CHEBI:57453"/>
        <dbReference type="ChEBI" id="CHEBI:78530"/>
        <dbReference type="ChEBI" id="CHEBI:78844"/>
        <dbReference type="ChEBI" id="CHEBI:195366"/>
        <dbReference type="EC" id="2.1.2.9"/>
    </reaction>
</comment>
<keyword evidence="3 5" id="KW-0808">Transferase</keyword>
<dbReference type="GO" id="GO:0005829">
    <property type="term" value="C:cytosol"/>
    <property type="evidence" value="ECO:0007669"/>
    <property type="project" value="TreeGrafter"/>
</dbReference>
<dbReference type="STRING" id="1798649.A3B13_03475"/>
<dbReference type="EMBL" id="MHKZ01000047">
    <property type="protein sequence ID" value="OGY99032.1"/>
    <property type="molecule type" value="Genomic_DNA"/>
</dbReference>
<dbReference type="Gene3D" id="3.40.50.12230">
    <property type="match status" value="1"/>
</dbReference>
<dbReference type="InterPro" id="IPR041711">
    <property type="entry name" value="Met-tRNA-FMT_N"/>
</dbReference>
<dbReference type="PANTHER" id="PTHR11138">
    <property type="entry name" value="METHIONYL-TRNA FORMYLTRANSFERASE"/>
    <property type="match status" value="1"/>
</dbReference>
<dbReference type="Proteomes" id="UP000176287">
    <property type="component" value="Unassembled WGS sequence"/>
</dbReference>
<dbReference type="Pfam" id="PF02911">
    <property type="entry name" value="Formyl_trans_C"/>
    <property type="match status" value="1"/>
</dbReference>
<keyword evidence="4 5" id="KW-0648">Protein biosynthesis</keyword>
<dbReference type="InterPro" id="IPR005793">
    <property type="entry name" value="Formyl_trans_C"/>
</dbReference>
<dbReference type="CDD" id="cd08646">
    <property type="entry name" value="FMT_core_Met-tRNA-FMT_N"/>
    <property type="match status" value="1"/>
</dbReference>